<name>A0A1U7XYV4_NICSY</name>
<dbReference type="Gene3D" id="3.30.420.10">
    <property type="entry name" value="Ribonuclease H-like superfamily/Ribonuclease H"/>
    <property type="match status" value="1"/>
</dbReference>
<sequence>MKNRQEPPKPPSQKRTVNVISVGEVVNGVIYKVAKKVSKIIVTHGKRVRQVLGEDNITFDDADVDGVLIPHNDALMEANEKLVPKARTLSGFDNSSIVTKREIVLTIFVEGVVKDTKFQLIDMDMACNMILGRPWIYEMDVVLSTLHQVIKFHSQWGIRQIYSDKHASQSINSVADSSTQGLILFKTTIEELEGVVLFIHWPDRNVYTGTKLIPEIKGFLVSNREIEINPAQIKAIEEKPDILTSKKEVQRLTAKPKDRERLLIYLAVSEVVVSAVLVREDKVTAYPLRNILHKQELSGRLAKWAIELSEYDITYQPRTAIKSQVLADFVADFSPGMVAEAEKELQVFNGSNPVLELARELGIEQVIIKSDSQLVVNQMQGTYITREVRMQQYLEKARDLIRQIQSWKIVQIPRKENVEADALANLASTAEVTNKENASYEILPEDKKKAQALERKVARYSKTSTEETPFSLVYGVESLIPVEIGEPSTRYNQATEESNEEEIRVNLDLLEERRETTLIRMAL</sequence>
<keyword evidence="2" id="KW-1185">Reference proteome</keyword>
<gene>
    <name evidence="3" type="primary">LOC104238909</name>
</gene>
<proteinExistence type="predicted"/>
<dbReference type="SUPFAM" id="SSF53098">
    <property type="entry name" value="Ribonuclease H-like"/>
    <property type="match status" value="1"/>
</dbReference>
<dbReference type="CDD" id="cd00303">
    <property type="entry name" value="retropepsin_like"/>
    <property type="match status" value="1"/>
</dbReference>
<dbReference type="InterPro" id="IPR002156">
    <property type="entry name" value="RNaseH_domain"/>
</dbReference>
<dbReference type="InterPro" id="IPR012337">
    <property type="entry name" value="RNaseH-like_sf"/>
</dbReference>
<dbReference type="Pfam" id="PF13456">
    <property type="entry name" value="RVT_3"/>
    <property type="match status" value="1"/>
</dbReference>
<evidence type="ECO:0000313" key="2">
    <source>
        <dbReference type="Proteomes" id="UP000189701"/>
    </source>
</evidence>
<dbReference type="eggNOG" id="KOG0017">
    <property type="taxonomic scope" value="Eukaryota"/>
</dbReference>
<dbReference type="GO" id="GO:0004523">
    <property type="term" value="F:RNA-DNA hybrid ribonuclease activity"/>
    <property type="evidence" value="ECO:0007669"/>
    <property type="project" value="InterPro"/>
</dbReference>
<dbReference type="CDD" id="cd09279">
    <property type="entry name" value="RNase_HI_like"/>
    <property type="match status" value="1"/>
</dbReference>
<dbReference type="AlphaFoldDB" id="A0A1U7XYV4"/>
<dbReference type="PANTHER" id="PTHR48475:SF2">
    <property type="entry name" value="RIBONUCLEASE H"/>
    <property type="match status" value="1"/>
</dbReference>
<reference evidence="2" key="1">
    <citation type="journal article" date="2013" name="Genome Biol.">
        <title>Reference genomes and transcriptomes of Nicotiana sylvestris and Nicotiana tomentosiformis.</title>
        <authorList>
            <person name="Sierro N."/>
            <person name="Battey J.N."/>
            <person name="Ouadi S."/>
            <person name="Bovet L."/>
            <person name="Goepfert S."/>
            <person name="Bakaher N."/>
            <person name="Peitsch M.C."/>
            <person name="Ivanov N.V."/>
        </authorList>
    </citation>
    <scope>NUCLEOTIDE SEQUENCE [LARGE SCALE GENOMIC DNA]</scope>
</reference>
<evidence type="ECO:0000313" key="3">
    <source>
        <dbReference type="RefSeq" id="XP_009791715.1"/>
    </source>
</evidence>
<feature type="domain" description="RNase H type-1" evidence="1">
    <location>
        <begin position="355"/>
        <end position="427"/>
    </location>
</feature>
<dbReference type="InterPro" id="IPR036397">
    <property type="entry name" value="RNaseH_sf"/>
</dbReference>
<dbReference type="PANTHER" id="PTHR48475">
    <property type="entry name" value="RIBONUCLEASE H"/>
    <property type="match status" value="1"/>
</dbReference>
<dbReference type="GO" id="GO:0003676">
    <property type="term" value="F:nucleic acid binding"/>
    <property type="evidence" value="ECO:0007669"/>
    <property type="project" value="InterPro"/>
</dbReference>
<dbReference type="Proteomes" id="UP000189701">
    <property type="component" value="Unplaced"/>
</dbReference>
<accession>A0A1U7XYV4</accession>
<dbReference type="RefSeq" id="XP_009791715.1">
    <property type="nucleotide sequence ID" value="XM_009793413.1"/>
</dbReference>
<evidence type="ECO:0000259" key="1">
    <source>
        <dbReference type="Pfam" id="PF13456"/>
    </source>
</evidence>
<organism evidence="2 3">
    <name type="scientific">Nicotiana sylvestris</name>
    <name type="common">Wood tobacco</name>
    <name type="synonym">South American tobacco</name>
    <dbReference type="NCBI Taxonomy" id="4096"/>
    <lineage>
        <taxon>Eukaryota</taxon>
        <taxon>Viridiplantae</taxon>
        <taxon>Streptophyta</taxon>
        <taxon>Embryophyta</taxon>
        <taxon>Tracheophyta</taxon>
        <taxon>Spermatophyta</taxon>
        <taxon>Magnoliopsida</taxon>
        <taxon>eudicotyledons</taxon>
        <taxon>Gunneridae</taxon>
        <taxon>Pentapetalae</taxon>
        <taxon>asterids</taxon>
        <taxon>lamiids</taxon>
        <taxon>Solanales</taxon>
        <taxon>Solanaceae</taxon>
        <taxon>Nicotianoideae</taxon>
        <taxon>Nicotianeae</taxon>
        <taxon>Nicotiana</taxon>
    </lineage>
</organism>
<protein>
    <submittedName>
        <fullName evidence="3">Uncharacterized protein LOC104238909</fullName>
    </submittedName>
</protein>
<reference evidence="3" key="2">
    <citation type="submission" date="2025-08" db="UniProtKB">
        <authorList>
            <consortium name="RefSeq"/>
        </authorList>
    </citation>
    <scope>IDENTIFICATION</scope>
    <source>
        <tissue evidence="3">Leaf</tissue>
    </source>
</reference>